<dbReference type="EMBL" id="AP008214">
    <property type="protein sequence ID" value="BAF23090.1"/>
    <property type="molecule type" value="Genomic_DNA"/>
</dbReference>
<evidence type="ECO:0000259" key="4">
    <source>
        <dbReference type="SMART" id="SM00993"/>
    </source>
</evidence>
<feature type="coiled-coil region" evidence="2">
    <location>
        <begin position="182"/>
        <end position="219"/>
    </location>
</feature>
<dbReference type="KEGG" id="dosa:Os08g0192400"/>
<dbReference type="InterPro" id="IPR013272">
    <property type="entry name" value="Vps72/YL1_C"/>
</dbReference>
<evidence type="ECO:0000313" key="5">
    <source>
        <dbReference type="EMBL" id="BAF23090.1"/>
    </source>
</evidence>
<evidence type="ECO:0000256" key="1">
    <source>
        <dbReference type="ARBA" id="ARBA00006832"/>
    </source>
</evidence>
<comment type="similarity">
    <text evidence="1">Belongs to the VPS72/YL1 family.</text>
</comment>
<dbReference type="Proteomes" id="UP000000763">
    <property type="component" value="Chromosome 8"/>
</dbReference>
<proteinExistence type="inferred from homology"/>
<protein>
    <submittedName>
        <fullName evidence="5">Os08g0192400 protein</fullName>
    </submittedName>
</protein>
<feature type="compositionally biased region" description="Basic and acidic residues" evidence="3">
    <location>
        <begin position="113"/>
        <end position="125"/>
    </location>
</feature>
<reference evidence="6" key="2">
    <citation type="journal article" date="2008" name="Nucleic Acids Res.">
        <title>The rice annotation project database (RAP-DB): 2008 update.</title>
        <authorList>
            <consortium name="The rice annotation project (RAP)"/>
        </authorList>
    </citation>
    <scope>GENOME REANNOTATION</scope>
    <source>
        <strain evidence="6">cv. Nipponbare</strain>
    </source>
</reference>
<dbReference type="HOGENOM" id="CLU_040862_1_0_1"/>
<dbReference type="AlphaFoldDB" id="Q0J7H5"/>
<dbReference type="Pfam" id="PF05764">
    <property type="entry name" value="YL1"/>
    <property type="match status" value="1"/>
</dbReference>
<dbReference type="PANTHER" id="PTHR13275">
    <property type="entry name" value="YL-1 PROTEIN TRANSCRIPTION FACTOR-LIKE 1"/>
    <property type="match status" value="1"/>
</dbReference>
<feature type="region of interest" description="Disordered" evidence="3">
    <location>
        <begin position="37"/>
        <end position="146"/>
    </location>
</feature>
<evidence type="ECO:0000313" key="6">
    <source>
        <dbReference type="Proteomes" id="UP000000763"/>
    </source>
</evidence>
<sequence>MADLADEDPPVLLDRASRATRGKRITKLLEDEVEQDEVFWNQDALKEDEEDDNYEEEQDAGDEFDSDFGEDESEPDDEPEKEVRERLPIKKRLIFPGKTMKKINAKKKKKVVPKLEDDSKTDKYSDQQSPSKQTDIPDELETGEKTIRKSTRTSVIVRQAEREAIRAEKEATMKVPVIKKKKEGEEKRMTQEEMLLEAAETEIINLRNLERVLAREEEVKKKAVVHKAVYEGPTIRFCSRDDPEKSICAVTGLPAKYRDPKTGLPYATKEAFKIIRESFLKEEADRKRPNLANMGELFESITGEYSTPKKRRIEARSPSISSDQRHGGRFRRIPALDLLDED</sequence>
<accession>Q0J7H5</accession>
<feature type="compositionally biased region" description="Acidic residues" evidence="3">
    <location>
        <begin position="46"/>
        <end position="80"/>
    </location>
</feature>
<dbReference type="SMART" id="SM00993">
    <property type="entry name" value="YL1_C"/>
    <property type="match status" value="1"/>
</dbReference>
<evidence type="ECO:0000256" key="2">
    <source>
        <dbReference type="SAM" id="Coils"/>
    </source>
</evidence>
<gene>
    <name evidence="5" type="ordered locus">Os08g0192400</name>
</gene>
<keyword evidence="2" id="KW-0175">Coiled coil</keyword>
<feature type="domain" description="Vps72/YL1 C-terminal" evidence="4">
    <location>
        <begin position="246"/>
        <end position="275"/>
    </location>
</feature>
<feature type="compositionally biased region" description="Basic residues" evidence="3">
    <location>
        <begin position="89"/>
        <end position="112"/>
    </location>
</feature>
<evidence type="ECO:0000256" key="3">
    <source>
        <dbReference type="SAM" id="MobiDB-lite"/>
    </source>
</evidence>
<dbReference type="PANTHER" id="PTHR13275:SF4">
    <property type="entry name" value="VACUOLAR PROTEIN SORTING-ASSOCIATED PROTEIN 72 HOMOLOG"/>
    <property type="match status" value="1"/>
</dbReference>
<dbReference type="Pfam" id="PF08265">
    <property type="entry name" value="YL1_C"/>
    <property type="match status" value="1"/>
</dbReference>
<name>Q0J7H5_ORYSJ</name>
<organism evidence="5 6">
    <name type="scientific">Oryza sativa subsp. japonica</name>
    <name type="common">Rice</name>
    <dbReference type="NCBI Taxonomy" id="39947"/>
    <lineage>
        <taxon>Eukaryota</taxon>
        <taxon>Viridiplantae</taxon>
        <taxon>Streptophyta</taxon>
        <taxon>Embryophyta</taxon>
        <taxon>Tracheophyta</taxon>
        <taxon>Spermatophyta</taxon>
        <taxon>Magnoliopsida</taxon>
        <taxon>Liliopsida</taxon>
        <taxon>Poales</taxon>
        <taxon>Poaceae</taxon>
        <taxon>BOP clade</taxon>
        <taxon>Oryzoideae</taxon>
        <taxon>Oryzeae</taxon>
        <taxon>Oryzinae</taxon>
        <taxon>Oryza</taxon>
        <taxon>Oryza sativa</taxon>
    </lineage>
</organism>
<reference evidence="5 6" key="1">
    <citation type="journal article" date="2005" name="Nature">
        <title>The map-based sequence of the rice genome.</title>
        <authorList>
            <consortium name="International rice genome sequencing project (IRGSP)"/>
            <person name="Matsumoto T."/>
            <person name="Wu J."/>
            <person name="Kanamori H."/>
            <person name="Katayose Y."/>
            <person name="Fujisawa M."/>
            <person name="Namiki N."/>
            <person name="Mizuno H."/>
            <person name="Yamamoto K."/>
            <person name="Antonio B.A."/>
            <person name="Baba T."/>
            <person name="Sakata K."/>
            <person name="Nagamura Y."/>
            <person name="Aoki H."/>
            <person name="Arikawa K."/>
            <person name="Arita K."/>
            <person name="Bito T."/>
            <person name="Chiden Y."/>
            <person name="Fujitsuka N."/>
            <person name="Fukunaka R."/>
            <person name="Hamada M."/>
            <person name="Harada C."/>
            <person name="Hayashi A."/>
            <person name="Hijishita S."/>
            <person name="Honda M."/>
            <person name="Hosokawa S."/>
            <person name="Ichikawa Y."/>
            <person name="Idonuma A."/>
            <person name="Iijima M."/>
            <person name="Ikeda M."/>
            <person name="Ikeno M."/>
            <person name="Ito K."/>
            <person name="Ito S."/>
            <person name="Ito T."/>
            <person name="Ito Y."/>
            <person name="Ito Y."/>
            <person name="Iwabuchi A."/>
            <person name="Kamiya K."/>
            <person name="Karasawa W."/>
            <person name="Kurita K."/>
            <person name="Katagiri S."/>
            <person name="Kikuta A."/>
            <person name="Kobayashi H."/>
            <person name="Kobayashi N."/>
            <person name="Machita K."/>
            <person name="Maehara T."/>
            <person name="Masukawa M."/>
            <person name="Mizubayashi T."/>
            <person name="Mukai Y."/>
            <person name="Nagasaki H."/>
            <person name="Nagata Y."/>
            <person name="Naito S."/>
            <person name="Nakashima M."/>
            <person name="Nakama Y."/>
            <person name="Nakamichi Y."/>
            <person name="Nakamura M."/>
            <person name="Meguro A."/>
            <person name="Negishi M."/>
            <person name="Ohta I."/>
            <person name="Ohta T."/>
            <person name="Okamoto M."/>
            <person name="Ono N."/>
            <person name="Saji S."/>
            <person name="Sakaguchi M."/>
            <person name="Sakai K."/>
            <person name="Shibata M."/>
            <person name="Shimokawa T."/>
            <person name="Song J."/>
            <person name="Takazaki Y."/>
            <person name="Terasawa K."/>
            <person name="Tsugane M."/>
            <person name="Tsuji K."/>
            <person name="Ueda S."/>
            <person name="Waki K."/>
            <person name="Yamagata H."/>
            <person name="Yamamoto M."/>
            <person name="Yamamoto S."/>
            <person name="Yamane H."/>
            <person name="Yoshiki S."/>
            <person name="Yoshihara R."/>
            <person name="Yukawa K."/>
            <person name="Zhong H."/>
            <person name="Yano M."/>
            <person name="Yuan Q."/>
            <person name="Ouyang S."/>
            <person name="Liu J."/>
            <person name="Jones K.M."/>
            <person name="Gansberger K."/>
            <person name="Moffat K."/>
            <person name="Hill J."/>
            <person name="Bera J."/>
            <person name="Fadrosh D."/>
            <person name="Jin S."/>
            <person name="Johri S."/>
            <person name="Kim M."/>
            <person name="Overton L."/>
            <person name="Reardon M."/>
            <person name="Tsitrin T."/>
            <person name="Vuong H."/>
            <person name="Weaver B."/>
            <person name="Ciecko A."/>
            <person name="Tallon L."/>
            <person name="Jackson J."/>
            <person name="Pai G."/>
            <person name="Aken S.V."/>
            <person name="Utterback T."/>
            <person name="Reidmuller S."/>
            <person name="Feldblyum T."/>
            <person name="Hsiao J."/>
            <person name="Zismann V."/>
            <person name="Iobst S."/>
            <person name="de Vazeille A.R."/>
            <person name="Buell C.R."/>
            <person name="Ying K."/>
            <person name="Li Y."/>
            <person name="Lu T."/>
            <person name="Huang Y."/>
            <person name="Zhao Q."/>
            <person name="Feng Q."/>
            <person name="Zhang L."/>
            <person name="Zhu J."/>
            <person name="Weng Q."/>
            <person name="Mu J."/>
            <person name="Lu Y."/>
            <person name="Fan D."/>
            <person name="Liu Y."/>
            <person name="Guan J."/>
            <person name="Zhang Y."/>
            <person name="Yu S."/>
            <person name="Liu X."/>
            <person name="Zhang Y."/>
            <person name="Hong G."/>
            <person name="Han B."/>
            <person name="Choisne N."/>
            <person name="Demange N."/>
            <person name="Orjeda G."/>
            <person name="Samain S."/>
            <person name="Cattolico L."/>
            <person name="Pelletier E."/>
            <person name="Couloux A."/>
            <person name="Segurens B."/>
            <person name="Wincker P."/>
            <person name="D'Hont A."/>
            <person name="Scarpelli C."/>
            <person name="Weissenbach J."/>
            <person name="Salanoubat M."/>
            <person name="Quetier F."/>
            <person name="Yu Y."/>
            <person name="Kim H.R."/>
            <person name="Rambo T."/>
            <person name="Currie J."/>
            <person name="Collura K."/>
            <person name="Luo M."/>
            <person name="Yang T."/>
            <person name="Ammiraju J.S.S."/>
            <person name="Engler F."/>
            <person name="Soderlund C."/>
            <person name="Wing R.A."/>
            <person name="Palmer L.E."/>
            <person name="de la Bastide M."/>
            <person name="Spiegel L."/>
            <person name="Nascimento L."/>
            <person name="Zutavern T."/>
            <person name="O'Shaughnessy A."/>
            <person name="Dike S."/>
            <person name="Dedhia N."/>
            <person name="Preston R."/>
            <person name="Balija V."/>
            <person name="McCombie W.R."/>
            <person name="Chow T."/>
            <person name="Chen H."/>
            <person name="Chung M."/>
            <person name="Chen C."/>
            <person name="Shaw J."/>
            <person name="Wu H."/>
            <person name="Hsiao K."/>
            <person name="Chao Y."/>
            <person name="Chu M."/>
            <person name="Cheng C."/>
            <person name="Hour A."/>
            <person name="Lee P."/>
            <person name="Lin S."/>
            <person name="Lin Y."/>
            <person name="Liou J."/>
            <person name="Liu S."/>
            <person name="Hsing Y."/>
            <person name="Raghuvanshi S."/>
            <person name="Mohanty A."/>
            <person name="Bharti A.K."/>
            <person name="Gaur A."/>
            <person name="Gupta V."/>
            <person name="Kumar D."/>
            <person name="Ravi V."/>
            <person name="Vij S."/>
            <person name="Kapur A."/>
            <person name="Khurana P."/>
            <person name="Khurana P."/>
            <person name="Khurana J.P."/>
            <person name="Tyagi A.K."/>
            <person name="Gaikwad K."/>
            <person name="Singh A."/>
            <person name="Dalal V."/>
            <person name="Srivastava S."/>
            <person name="Dixit A."/>
            <person name="Pal A.K."/>
            <person name="Ghazi I.A."/>
            <person name="Yadav M."/>
            <person name="Pandit A."/>
            <person name="Bhargava A."/>
            <person name="Sureshbabu K."/>
            <person name="Batra K."/>
            <person name="Sharma T.R."/>
            <person name="Mohapatra T."/>
            <person name="Singh N.K."/>
            <person name="Messing J."/>
            <person name="Nelson A.B."/>
            <person name="Fuks G."/>
            <person name="Kavchok S."/>
            <person name="Keizer G."/>
            <person name="Linton E."/>
            <person name="Llaca V."/>
            <person name="Song R."/>
            <person name="Tanyolac B."/>
            <person name="Young S."/>
            <person name="Ho-Il K."/>
            <person name="Hahn J.H."/>
            <person name="Sangsakoo G."/>
            <person name="Vanavichit A."/>
            <person name="de Mattos Luiz.A.T."/>
            <person name="Zimmer P.D."/>
            <person name="Malone G."/>
            <person name="Dellagostin O."/>
            <person name="de Oliveira A.C."/>
            <person name="Bevan M."/>
            <person name="Bancroft I."/>
            <person name="Minx P."/>
            <person name="Cordum H."/>
            <person name="Wilson R."/>
            <person name="Cheng Z."/>
            <person name="Jin W."/>
            <person name="Jiang J."/>
            <person name="Leong S.A."/>
            <person name="Iwama H."/>
            <person name="Gojobori T."/>
            <person name="Itoh T."/>
            <person name="Niimura Y."/>
            <person name="Fujii Y."/>
            <person name="Habara T."/>
            <person name="Sakai H."/>
            <person name="Sato Y."/>
            <person name="Wilson G."/>
            <person name="Kumar K."/>
            <person name="McCouch S."/>
            <person name="Juretic N."/>
            <person name="Hoen D."/>
            <person name="Wright S."/>
            <person name="Bruskiewich R."/>
            <person name="Bureau T."/>
            <person name="Miyao A."/>
            <person name="Hirochika H."/>
            <person name="Nishikawa T."/>
            <person name="Kadowaki K."/>
            <person name="Sugiura M."/>
            <person name="Burr B."/>
            <person name="Sasaki T."/>
        </authorList>
    </citation>
    <scope>NUCLEOTIDE SEQUENCE [LARGE SCALE GENOMIC DNA]</scope>
    <source>
        <strain evidence="6">cv. Nipponbare</strain>
    </source>
</reference>
<dbReference type="InterPro" id="IPR046757">
    <property type="entry name" value="YL1_N"/>
</dbReference>
<feature type="region of interest" description="Disordered" evidence="3">
    <location>
        <begin position="305"/>
        <end position="342"/>
    </location>
</feature>